<proteinExistence type="predicted"/>
<sequence length="83" mass="9842">MNYKVELEKEHNKYKLLSQKRNELINNFCSLDHTIEELSQLRQAHKELVIAISEVLHKSSELIQKAFYATTHITENHYSDQKT</sequence>
<dbReference type="RefSeq" id="WP_058447717.1">
    <property type="nucleotide sequence ID" value="NZ_CAAAHT010000004.1"/>
</dbReference>
<dbReference type="OrthoDB" id="5638563at2"/>
<dbReference type="Proteomes" id="UP000054698">
    <property type="component" value="Unassembled WGS sequence"/>
</dbReference>
<organism evidence="1 3">
    <name type="scientific">Legionella feeleii</name>
    <dbReference type="NCBI Taxonomy" id="453"/>
    <lineage>
        <taxon>Bacteria</taxon>
        <taxon>Pseudomonadati</taxon>
        <taxon>Pseudomonadota</taxon>
        <taxon>Gammaproteobacteria</taxon>
        <taxon>Legionellales</taxon>
        <taxon>Legionellaceae</taxon>
        <taxon>Legionella</taxon>
    </lineage>
</organism>
<keyword evidence="3" id="KW-1185">Reference proteome</keyword>
<evidence type="ECO:0000313" key="3">
    <source>
        <dbReference type="Proteomes" id="UP000054698"/>
    </source>
</evidence>
<reference evidence="1 3" key="1">
    <citation type="submission" date="2015-11" db="EMBL/GenBank/DDBJ databases">
        <title>Genomic analysis of 38 Legionella species identifies large and diverse effector repertoires.</title>
        <authorList>
            <person name="Burstein D."/>
            <person name="Amaro F."/>
            <person name="Zusman T."/>
            <person name="Lifshitz Z."/>
            <person name="Cohen O."/>
            <person name="Gilbert J.A."/>
            <person name="Pupko T."/>
            <person name="Shuman H.A."/>
            <person name="Segal G."/>
        </authorList>
    </citation>
    <scope>NUCLEOTIDE SEQUENCE [LARGE SCALE GENOMIC DNA]</scope>
    <source>
        <strain evidence="1 3">WO-44C</strain>
    </source>
</reference>
<dbReference type="Proteomes" id="UP000251942">
    <property type="component" value="Unassembled WGS sequence"/>
</dbReference>
<accession>A0A0W0TI18</accession>
<name>A0A0W0TI18_9GAMM</name>
<dbReference type="EMBL" id="LNYB01000085">
    <property type="protein sequence ID" value="KTC95244.1"/>
    <property type="molecule type" value="Genomic_DNA"/>
</dbReference>
<reference evidence="2 4" key="2">
    <citation type="submission" date="2018-06" db="EMBL/GenBank/DDBJ databases">
        <authorList>
            <consortium name="Pathogen Informatics"/>
            <person name="Doyle S."/>
        </authorList>
    </citation>
    <scope>NUCLEOTIDE SEQUENCE [LARGE SCALE GENOMIC DNA]</scope>
    <source>
        <strain evidence="2 4">NCTC12022</strain>
    </source>
</reference>
<evidence type="ECO:0000313" key="1">
    <source>
        <dbReference type="EMBL" id="KTC95244.1"/>
    </source>
</evidence>
<dbReference type="AlphaFoldDB" id="A0A0W0TI18"/>
<evidence type="ECO:0000313" key="4">
    <source>
        <dbReference type="Proteomes" id="UP000251942"/>
    </source>
</evidence>
<dbReference type="PATRIC" id="fig|453.4.peg.3177"/>
<evidence type="ECO:0000313" key="2">
    <source>
        <dbReference type="EMBL" id="SPX59712.1"/>
    </source>
</evidence>
<gene>
    <name evidence="1" type="ORF">Lfee_2908</name>
    <name evidence="2" type="ORF">NCTC12022_00423</name>
</gene>
<protein>
    <submittedName>
        <fullName evidence="1">Uncharacterized protein</fullName>
    </submittedName>
</protein>
<dbReference type="EMBL" id="UASS01000002">
    <property type="protein sequence ID" value="SPX59712.1"/>
    <property type="molecule type" value="Genomic_DNA"/>
</dbReference>